<comment type="caution">
    <text evidence="2">The sequence shown here is derived from an EMBL/GenBank/DDBJ whole genome shotgun (WGS) entry which is preliminary data.</text>
</comment>
<feature type="transmembrane region" description="Helical" evidence="1">
    <location>
        <begin position="15"/>
        <end position="37"/>
    </location>
</feature>
<feature type="transmembrane region" description="Helical" evidence="1">
    <location>
        <begin position="129"/>
        <end position="152"/>
    </location>
</feature>
<accession>A0A640VU16</accession>
<feature type="transmembrane region" description="Helical" evidence="1">
    <location>
        <begin position="299"/>
        <end position="317"/>
    </location>
</feature>
<keyword evidence="1" id="KW-1133">Transmembrane helix</keyword>
<evidence type="ECO:0000256" key="1">
    <source>
        <dbReference type="SAM" id="Phobius"/>
    </source>
</evidence>
<dbReference type="Proteomes" id="UP000436522">
    <property type="component" value="Unassembled WGS sequence"/>
</dbReference>
<keyword evidence="3" id="KW-1185">Reference proteome</keyword>
<feature type="transmembrane region" description="Helical" evidence="1">
    <location>
        <begin position="49"/>
        <end position="69"/>
    </location>
</feature>
<organism evidence="2 3">
    <name type="scientific">Roseobacter cerasinus</name>
    <dbReference type="NCBI Taxonomy" id="2602289"/>
    <lineage>
        <taxon>Bacteria</taxon>
        <taxon>Pseudomonadati</taxon>
        <taxon>Pseudomonadota</taxon>
        <taxon>Alphaproteobacteria</taxon>
        <taxon>Rhodobacterales</taxon>
        <taxon>Roseobacteraceae</taxon>
        <taxon>Roseobacter</taxon>
    </lineage>
</organism>
<dbReference type="RefSeq" id="WP_159978570.1">
    <property type="nucleotide sequence ID" value="NZ_BLIV01000005.1"/>
</dbReference>
<keyword evidence="1" id="KW-0472">Membrane</keyword>
<dbReference type="EMBL" id="BLIV01000005">
    <property type="protein sequence ID" value="GFE51152.1"/>
    <property type="molecule type" value="Genomic_DNA"/>
</dbReference>
<sequence>MTAPLPPAQYRVPPYWMRAGGWVVLLSALAAAIYATIEVAQIGRLKDAALIALVTTNTLFIYRFGIHIAPRLGRLFAEFPVAGTDPQGAVDHLLGDRKTGLPACIYSGFIAFSVWQIDPWRDDAVLTLWLCLFLFMNNLIVGTVIVSIARFWQLVLRELGTLDLRILNLHRAPMIDLLRINSQIVMATALVTCLAILGLVLSDYAIDPIILVFSVSALAMVVATYAVPVLPLANLLAAKKAEELDRLERMIDARIRHLANEPPRDDLGREIDQLPSLDDLVEARDLVMKVRTLPPGGQISVSAAAIVTFLSFMPTLIDYTMRKLF</sequence>
<protein>
    <submittedName>
        <fullName evidence="2">Uncharacterized protein</fullName>
    </submittedName>
</protein>
<dbReference type="OrthoDB" id="7738211at2"/>
<feature type="transmembrane region" description="Helical" evidence="1">
    <location>
        <begin position="209"/>
        <end position="227"/>
    </location>
</feature>
<evidence type="ECO:0000313" key="3">
    <source>
        <dbReference type="Proteomes" id="UP000436522"/>
    </source>
</evidence>
<feature type="transmembrane region" description="Helical" evidence="1">
    <location>
        <begin position="184"/>
        <end position="202"/>
    </location>
</feature>
<keyword evidence="1" id="KW-0812">Transmembrane</keyword>
<dbReference type="AlphaFoldDB" id="A0A640VU16"/>
<proteinExistence type="predicted"/>
<evidence type="ECO:0000313" key="2">
    <source>
        <dbReference type="EMBL" id="GFE51152.1"/>
    </source>
</evidence>
<name>A0A640VU16_9RHOB</name>
<gene>
    <name evidence="2" type="ORF">So717_29050</name>
</gene>
<reference evidence="2 3" key="1">
    <citation type="submission" date="2019-12" db="EMBL/GenBank/DDBJ databases">
        <title>Roseobacter cerasinus sp. nov., isolated from seawater around aquaculture.</title>
        <authorList>
            <person name="Muramatsu S."/>
            <person name="Takabe Y."/>
            <person name="Mori K."/>
            <person name="Takaichi S."/>
            <person name="Hanada S."/>
        </authorList>
    </citation>
    <scope>NUCLEOTIDE SEQUENCE [LARGE SCALE GENOMIC DNA]</scope>
    <source>
        <strain evidence="2 3">AI77</strain>
    </source>
</reference>
<feature type="transmembrane region" description="Helical" evidence="1">
    <location>
        <begin position="100"/>
        <end position="117"/>
    </location>
</feature>